<dbReference type="EMBL" id="JBFXLU010000072">
    <property type="protein sequence ID" value="KAL2845433.1"/>
    <property type="molecule type" value="Genomic_DNA"/>
</dbReference>
<reference evidence="1 2" key="1">
    <citation type="submission" date="2024-07" db="EMBL/GenBank/DDBJ databases">
        <title>Section-level genome sequencing and comparative genomics of Aspergillus sections Usti and Cavernicolus.</title>
        <authorList>
            <consortium name="Lawrence Berkeley National Laboratory"/>
            <person name="Nybo J.L."/>
            <person name="Vesth T.C."/>
            <person name="Theobald S."/>
            <person name="Frisvad J.C."/>
            <person name="Larsen T.O."/>
            <person name="Kjaerboelling I."/>
            <person name="Rothschild-Mancinelli K."/>
            <person name="Lyhne E.K."/>
            <person name="Kogle M.E."/>
            <person name="Barry K."/>
            <person name="Clum A."/>
            <person name="Na H."/>
            <person name="Ledsgaard L."/>
            <person name="Lin J."/>
            <person name="Lipzen A."/>
            <person name="Kuo A."/>
            <person name="Riley R."/>
            <person name="Mondo S."/>
            <person name="Labutti K."/>
            <person name="Haridas S."/>
            <person name="Pangalinan J."/>
            <person name="Salamov A.A."/>
            <person name="Simmons B.A."/>
            <person name="Magnuson J.K."/>
            <person name="Chen J."/>
            <person name="Drula E."/>
            <person name="Henrissat B."/>
            <person name="Wiebenga A."/>
            <person name="Lubbers R.J."/>
            <person name="Gomes A.C."/>
            <person name="Makela M.R."/>
            <person name="Stajich J."/>
            <person name="Grigoriev I.V."/>
            <person name="Mortensen U.H."/>
            <person name="De Vries R.P."/>
            <person name="Baker S.E."/>
            <person name="Andersen M.R."/>
        </authorList>
    </citation>
    <scope>NUCLEOTIDE SEQUENCE [LARGE SCALE GENOMIC DNA]</scope>
    <source>
        <strain evidence="1 2">CBS 123904</strain>
    </source>
</reference>
<name>A0ABR4JZC5_9EURO</name>
<sequence length="179" mass="20471">MTSSIQLAVARREWLPLRPAGLEHLVSQSAPDGLFADGVIVRDPNDREGVSLPLGIVLHKRQSGDLGIARYEIPYLLLMANMAFHHNEALGMYEAFMISVEKSYKYTLIKATVSSKYLKSIRQYRQACGTLKVLRTKSFEIFDVEVRMEFLRCVMAFRGTRFVVIIVPRFCHAWVYVKV</sequence>
<organism evidence="1 2">
    <name type="scientific">Aspergillus pseudoustus</name>
    <dbReference type="NCBI Taxonomy" id="1810923"/>
    <lineage>
        <taxon>Eukaryota</taxon>
        <taxon>Fungi</taxon>
        <taxon>Dikarya</taxon>
        <taxon>Ascomycota</taxon>
        <taxon>Pezizomycotina</taxon>
        <taxon>Eurotiomycetes</taxon>
        <taxon>Eurotiomycetidae</taxon>
        <taxon>Eurotiales</taxon>
        <taxon>Aspergillaceae</taxon>
        <taxon>Aspergillus</taxon>
        <taxon>Aspergillus subgen. Nidulantes</taxon>
    </lineage>
</organism>
<comment type="caution">
    <text evidence="1">The sequence shown here is derived from an EMBL/GenBank/DDBJ whole genome shotgun (WGS) entry which is preliminary data.</text>
</comment>
<protein>
    <submittedName>
        <fullName evidence="1">Uncharacterized protein</fullName>
    </submittedName>
</protein>
<dbReference type="Proteomes" id="UP001610446">
    <property type="component" value="Unassembled WGS sequence"/>
</dbReference>
<gene>
    <name evidence="1" type="ORF">BJY01DRAFT_247697</name>
</gene>
<keyword evidence="2" id="KW-1185">Reference proteome</keyword>
<proteinExistence type="predicted"/>
<evidence type="ECO:0000313" key="2">
    <source>
        <dbReference type="Proteomes" id="UP001610446"/>
    </source>
</evidence>
<accession>A0ABR4JZC5</accession>
<evidence type="ECO:0000313" key="1">
    <source>
        <dbReference type="EMBL" id="KAL2845433.1"/>
    </source>
</evidence>